<reference evidence="4" key="1">
    <citation type="submission" date="2016-06" db="UniProtKB">
        <authorList>
            <consortium name="WormBaseParasite"/>
        </authorList>
    </citation>
    <scope>IDENTIFICATION</scope>
</reference>
<evidence type="ECO:0000313" key="2">
    <source>
        <dbReference type="EMBL" id="VDM00746.1"/>
    </source>
</evidence>
<sequence length="124" mass="14533">MSRFKARCLKVIYPALPDSLTRSHLAEFGPETHLRQESRGCPNATPGPIWHGPLDTAFLSGASECTSKLGQRETEFRQSKNLKEEEEEEEEEEEKKRTRKKKNKKKKKKKKKKKRRRRRGAGRR</sequence>
<organism evidence="4">
    <name type="scientific">Schistocephalus solidus</name>
    <name type="common">Tapeworm</name>
    <dbReference type="NCBI Taxonomy" id="70667"/>
    <lineage>
        <taxon>Eukaryota</taxon>
        <taxon>Metazoa</taxon>
        <taxon>Spiralia</taxon>
        <taxon>Lophotrochozoa</taxon>
        <taxon>Platyhelminthes</taxon>
        <taxon>Cestoda</taxon>
        <taxon>Eucestoda</taxon>
        <taxon>Diphyllobothriidea</taxon>
        <taxon>Diphyllobothriidae</taxon>
        <taxon>Schistocephalus</taxon>
    </lineage>
</organism>
<evidence type="ECO:0000313" key="3">
    <source>
        <dbReference type="Proteomes" id="UP000275846"/>
    </source>
</evidence>
<proteinExistence type="predicted"/>
<evidence type="ECO:0000313" key="4">
    <source>
        <dbReference type="WBParaSite" id="SSLN_0001490201-mRNA-1"/>
    </source>
</evidence>
<feature type="compositionally biased region" description="Basic and acidic residues" evidence="1">
    <location>
        <begin position="70"/>
        <end position="83"/>
    </location>
</feature>
<feature type="compositionally biased region" description="Basic residues" evidence="1">
    <location>
        <begin position="97"/>
        <end position="124"/>
    </location>
</feature>
<gene>
    <name evidence="2" type="ORF">SSLN_LOCUS14360</name>
</gene>
<protein>
    <submittedName>
        <fullName evidence="2 4">Uncharacterized protein</fullName>
    </submittedName>
</protein>
<evidence type="ECO:0000256" key="1">
    <source>
        <dbReference type="SAM" id="MobiDB-lite"/>
    </source>
</evidence>
<name>A0A183TD12_SCHSO</name>
<feature type="compositionally biased region" description="Acidic residues" evidence="1">
    <location>
        <begin position="84"/>
        <end position="93"/>
    </location>
</feature>
<dbReference type="AlphaFoldDB" id="A0A183TD12"/>
<accession>A0A183TD12</accession>
<feature type="region of interest" description="Disordered" evidence="1">
    <location>
        <begin position="31"/>
        <end position="124"/>
    </location>
</feature>
<keyword evidence="3" id="KW-1185">Reference proteome</keyword>
<dbReference type="Proteomes" id="UP000275846">
    <property type="component" value="Unassembled WGS sequence"/>
</dbReference>
<dbReference type="WBParaSite" id="SSLN_0001490201-mRNA-1">
    <property type="protein sequence ID" value="SSLN_0001490201-mRNA-1"/>
    <property type="gene ID" value="SSLN_0001490201"/>
</dbReference>
<reference evidence="2 3" key="2">
    <citation type="submission" date="2018-11" db="EMBL/GenBank/DDBJ databases">
        <authorList>
            <consortium name="Pathogen Informatics"/>
        </authorList>
    </citation>
    <scope>NUCLEOTIDE SEQUENCE [LARGE SCALE GENOMIC DNA]</scope>
    <source>
        <strain evidence="2 3">NST_G2</strain>
    </source>
</reference>
<dbReference type="EMBL" id="UYSU01038894">
    <property type="protein sequence ID" value="VDM00746.1"/>
    <property type="molecule type" value="Genomic_DNA"/>
</dbReference>